<keyword evidence="13" id="KW-0594">Phospholipid biosynthesis</keyword>
<evidence type="ECO:0000256" key="15">
    <source>
        <dbReference type="ARBA" id="ARBA00032361"/>
    </source>
</evidence>
<evidence type="ECO:0000313" key="18">
    <source>
        <dbReference type="EMBL" id="MSN95596.1"/>
    </source>
</evidence>
<name>A0A6L5WFW9_9BACT</name>
<organism evidence="18 19">
    <name type="scientific">Campylobacter portucalensis</name>
    <dbReference type="NCBI Taxonomy" id="2608384"/>
    <lineage>
        <taxon>Bacteria</taxon>
        <taxon>Pseudomonadati</taxon>
        <taxon>Campylobacterota</taxon>
        <taxon>Epsilonproteobacteria</taxon>
        <taxon>Campylobacterales</taxon>
        <taxon>Campylobacteraceae</taxon>
        <taxon>Campylobacter</taxon>
    </lineage>
</organism>
<feature type="transmembrane region" description="Helical" evidence="17">
    <location>
        <begin position="35"/>
        <end position="52"/>
    </location>
</feature>
<gene>
    <name evidence="18" type="primary">pssA</name>
    <name evidence="18" type="ORF">F1B92_00015</name>
</gene>
<dbReference type="PROSITE" id="PS00379">
    <property type="entry name" value="CDP_ALCOHOL_P_TRANSF"/>
    <property type="match status" value="1"/>
</dbReference>
<dbReference type="PROSITE" id="PS51257">
    <property type="entry name" value="PROKAR_LIPOPROTEIN"/>
    <property type="match status" value="1"/>
</dbReference>
<evidence type="ECO:0000256" key="17">
    <source>
        <dbReference type="SAM" id="Phobius"/>
    </source>
</evidence>
<dbReference type="GO" id="GO:0012505">
    <property type="term" value="C:endomembrane system"/>
    <property type="evidence" value="ECO:0007669"/>
    <property type="project" value="UniProtKB-SubCell"/>
</dbReference>
<evidence type="ECO:0000256" key="1">
    <source>
        <dbReference type="ARBA" id="ARBA00000287"/>
    </source>
</evidence>
<evidence type="ECO:0000313" key="19">
    <source>
        <dbReference type="Proteomes" id="UP000476338"/>
    </source>
</evidence>
<feature type="transmembrane region" description="Helical" evidence="17">
    <location>
        <begin position="211"/>
        <end position="233"/>
    </location>
</feature>
<evidence type="ECO:0000256" key="11">
    <source>
        <dbReference type="ARBA" id="ARBA00023098"/>
    </source>
</evidence>
<keyword evidence="14" id="KW-1208">Phospholipid metabolism</keyword>
<feature type="transmembrane region" description="Helical" evidence="17">
    <location>
        <begin position="127"/>
        <end position="149"/>
    </location>
</feature>
<dbReference type="GO" id="GO:0003882">
    <property type="term" value="F:CDP-diacylglycerol-serine O-phosphatidyltransferase activity"/>
    <property type="evidence" value="ECO:0007669"/>
    <property type="project" value="UniProtKB-EC"/>
</dbReference>
<evidence type="ECO:0000256" key="10">
    <source>
        <dbReference type="ARBA" id="ARBA00022989"/>
    </source>
</evidence>
<dbReference type="EC" id="2.7.8.8" evidence="5"/>
<dbReference type="RefSeq" id="WP_154569872.1">
    <property type="nucleotide sequence ID" value="NZ_VWSJ01000001.1"/>
</dbReference>
<comment type="caution">
    <text evidence="18">The sequence shown here is derived from an EMBL/GenBank/DDBJ whole genome shotgun (WGS) entry which is preliminary data.</text>
</comment>
<feature type="transmembrane region" description="Helical" evidence="17">
    <location>
        <begin position="188"/>
        <end position="205"/>
    </location>
</feature>
<dbReference type="InterPro" id="IPR048254">
    <property type="entry name" value="CDP_ALCOHOL_P_TRANSF_CS"/>
</dbReference>
<evidence type="ECO:0000256" key="3">
    <source>
        <dbReference type="ARBA" id="ARBA00004308"/>
    </source>
</evidence>
<evidence type="ECO:0000256" key="2">
    <source>
        <dbReference type="ARBA" id="ARBA00004141"/>
    </source>
</evidence>
<comment type="subcellular location">
    <subcellularLocation>
        <location evidence="3">Endomembrane system</location>
    </subcellularLocation>
    <subcellularLocation>
        <location evidence="2">Membrane</location>
        <topology evidence="2">Multi-pass membrane protein</topology>
    </subcellularLocation>
</comment>
<evidence type="ECO:0000256" key="4">
    <source>
        <dbReference type="ARBA" id="ARBA00010441"/>
    </source>
</evidence>
<protein>
    <recommendedName>
        <fullName evidence="6">CDP-diacylglycerol--serine O-phosphatidyltransferase</fullName>
        <ecNumber evidence="5">2.7.8.8</ecNumber>
    </recommendedName>
    <alternativeName>
        <fullName evidence="15">Phosphatidylserine synthase</fullName>
    </alternativeName>
</protein>
<keyword evidence="11" id="KW-0443">Lipid metabolism</keyword>
<dbReference type="InterPro" id="IPR043130">
    <property type="entry name" value="CDP-OH_PTrfase_TM_dom"/>
</dbReference>
<evidence type="ECO:0000256" key="5">
    <source>
        <dbReference type="ARBA" id="ARBA00013174"/>
    </source>
</evidence>
<feature type="transmembrane region" description="Helical" evidence="17">
    <location>
        <begin position="7"/>
        <end position="29"/>
    </location>
</feature>
<evidence type="ECO:0000256" key="9">
    <source>
        <dbReference type="ARBA" id="ARBA00022692"/>
    </source>
</evidence>
<keyword evidence="9 17" id="KW-0812">Transmembrane</keyword>
<dbReference type="GO" id="GO:0016020">
    <property type="term" value="C:membrane"/>
    <property type="evidence" value="ECO:0007669"/>
    <property type="project" value="UniProtKB-SubCell"/>
</dbReference>
<dbReference type="Proteomes" id="UP000476338">
    <property type="component" value="Unassembled WGS sequence"/>
</dbReference>
<comment type="similarity">
    <text evidence="4 16">Belongs to the CDP-alcohol phosphatidyltransferase class-I family.</text>
</comment>
<feature type="transmembrane region" description="Helical" evidence="17">
    <location>
        <begin position="73"/>
        <end position="91"/>
    </location>
</feature>
<evidence type="ECO:0000256" key="14">
    <source>
        <dbReference type="ARBA" id="ARBA00023264"/>
    </source>
</evidence>
<dbReference type="GO" id="GO:0008654">
    <property type="term" value="P:phospholipid biosynthetic process"/>
    <property type="evidence" value="ECO:0007669"/>
    <property type="project" value="UniProtKB-KW"/>
</dbReference>
<dbReference type="AlphaFoldDB" id="A0A6L5WFW9"/>
<keyword evidence="12 17" id="KW-0472">Membrane</keyword>
<dbReference type="InterPro" id="IPR000462">
    <property type="entry name" value="CDP-OH_P_trans"/>
</dbReference>
<dbReference type="Pfam" id="PF01066">
    <property type="entry name" value="CDP-OH_P_transf"/>
    <property type="match status" value="1"/>
</dbReference>
<feature type="transmembrane region" description="Helical" evidence="17">
    <location>
        <begin position="97"/>
        <end position="115"/>
    </location>
</feature>
<evidence type="ECO:0000256" key="6">
    <source>
        <dbReference type="ARBA" id="ARBA00017171"/>
    </source>
</evidence>
<dbReference type="InterPro" id="IPR004533">
    <property type="entry name" value="CDP-diaglyc--ser_O-PTrfase"/>
</dbReference>
<accession>A0A6L5WFW9</accession>
<proteinExistence type="inferred from homology"/>
<keyword evidence="7" id="KW-0444">Lipid biosynthesis</keyword>
<keyword evidence="19" id="KW-1185">Reference proteome</keyword>
<dbReference type="Gene3D" id="1.20.120.1760">
    <property type="match status" value="1"/>
</dbReference>
<feature type="transmembrane region" description="Helical" evidence="17">
    <location>
        <begin position="155"/>
        <end position="176"/>
    </location>
</feature>
<evidence type="ECO:0000256" key="13">
    <source>
        <dbReference type="ARBA" id="ARBA00023209"/>
    </source>
</evidence>
<dbReference type="EMBL" id="VWSJ01000001">
    <property type="protein sequence ID" value="MSN95596.1"/>
    <property type="molecule type" value="Genomic_DNA"/>
</dbReference>
<evidence type="ECO:0000256" key="7">
    <source>
        <dbReference type="ARBA" id="ARBA00022516"/>
    </source>
</evidence>
<reference evidence="18 19" key="1">
    <citation type="submission" date="2019-09" db="EMBL/GenBank/DDBJ databases">
        <authorList>
            <person name="Silva M."/>
            <person name="Pereira G."/>
            <person name="Lopes-Da-Costa L."/>
            <person name="Silva E."/>
        </authorList>
    </citation>
    <scope>NUCLEOTIDE SEQUENCE [LARGE SCALE GENOMIC DNA]</scope>
    <source>
        <strain evidence="18 19">FMV-PI01</strain>
    </source>
</reference>
<sequence>MEKKQSHIMYVIPNLFTASSCFFGILSVINSMNGNYQKAIIYVFISLLLDGLDGRVARLTNTTSKFGVEFDSFADIVAFGVAPAVLFYTFVGNEFGKIGSLATGIFVVFGAIRLARFNITTSQNEPNVFIGLPIPTAAISICIWINFYIEHKINMYWILIVLMFILGILMVSNIRYPSFKKINFKGNKFGKILVIAILILSILYIRPIEFFVVLTTIYIFYGIFRAVYTIYLAKFKKR</sequence>
<comment type="catalytic activity">
    <reaction evidence="1">
        <text>a CDP-1,2-diacyl-sn-glycerol + L-serine = a 1,2-diacyl-sn-glycero-3-phospho-L-serine + CMP + H(+)</text>
        <dbReference type="Rhea" id="RHEA:16913"/>
        <dbReference type="ChEBI" id="CHEBI:15378"/>
        <dbReference type="ChEBI" id="CHEBI:33384"/>
        <dbReference type="ChEBI" id="CHEBI:57262"/>
        <dbReference type="ChEBI" id="CHEBI:58332"/>
        <dbReference type="ChEBI" id="CHEBI:60377"/>
        <dbReference type="EC" id="2.7.8.8"/>
    </reaction>
</comment>
<dbReference type="NCBIfam" id="TIGR00473">
    <property type="entry name" value="pssA"/>
    <property type="match status" value="1"/>
</dbReference>
<evidence type="ECO:0000256" key="8">
    <source>
        <dbReference type="ARBA" id="ARBA00022679"/>
    </source>
</evidence>
<keyword evidence="10 17" id="KW-1133">Transmembrane helix</keyword>
<reference evidence="18 19" key="2">
    <citation type="submission" date="2020-03" db="EMBL/GenBank/DDBJ databases">
        <title>Campylobacter portucalensis sp. nov., a new species of Campylobacter isolated from the reproductive tract of bulls.</title>
        <authorList>
            <person name="Silva M.F."/>
            <person name="Pereira G."/>
            <person name="Carneiro C."/>
            <person name="Hemphill A."/>
            <person name="Mateus L."/>
            <person name="Lopes-Da-Costa L."/>
            <person name="Silva E."/>
        </authorList>
    </citation>
    <scope>NUCLEOTIDE SEQUENCE [LARGE SCALE GENOMIC DNA]</scope>
    <source>
        <strain evidence="18 19">FMV-PI01</strain>
    </source>
</reference>
<evidence type="ECO:0000256" key="16">
    <source>
        <dbReference type="RuleBase" id="RU003750"/>
    </source>
</evidence>
<keyword evidence="8 16" id="KW-0808">Transferase</keyword>
<evidence type="ECO:0000256" key="12">
    <source>
        <dbReference type="ARBA" id="ARBA00023136"/>
    </source>
</evidence>